<dbReference type="InterPro" id="IPR029044">
    <property type="entry name" value="Nucleotide-diphossugar_trans"/>
</dbReference>
<evidence type="ECO:0000259" key="9">
    <source>
        <dbReference type="Pfam" id="PF00483"/>
    </source>
</evidence>
<keyword evidence="13" id="KW-1185">Reference proteome</keyword>
<dbReference type="KEGG" id="hte:Hydth_0702"/>
<feature type="domain" description="MannoseP isomerase/GMP-like beta-helix" evidence="11">
    <location>
        <begin position="289"/>
        <end position="340"/>
    </location>
</feature>
<evidence type="ECO:0000256" key="8">
    <source>
        <dbReference type="RuleBase" id="RU004190"/>
    </source>
</evidence>
<evidence type="ECO:0000256" key="1">
    <source>
        <dbReference type="ARBA" id="ARBA00006115"/>
    </source>
</evidence>
<dbReference type="SUPFAM" id="SSF51182">
    <property type="entry name" value="RmlC-like cupins"/>
    <property type="match status" value="1"/>
</dbReference>
<dbReference type="InterPro" id="IPR011051">
    <property type="entry name" value="RmlC_Cupin_sf"/>
</dbReference>
<dbReference type="RefSeq" id="WP_012963344.1">
    <property type="nucleotide sequence ID" value="NC_013799.1"/>
</dbReference>
<keyword evidence="4 12" id="KW-0548">Nucleotidyltransferase</keyword>
<evidence type="ECO:0000259" key="11">
    <source>
        <dbReference type="Pfam" id="PF22640"/>
    </source>
</evidence>
<evidence type="ECO:0000256" key="4">
    <source>
        <dbReference type="ARBA" id="ARBA00022695"/>
    </source>
</evidence>
<dbReference type="PANTHER" id="PTHR46390">
    <property type="entry name" value="MANNOSE-1-PHOSPHATE GUANYLYLTRANSFERASE"/>
    <property type="match status" value="1"/>
</dbReference>
<keyword evidence="6" id="KW-0342">GTP-binding</keyword>
<dbReference type="InterPro" id="IPR014710">
    <property type="entry name" value="RmlC-like_jellyroll"/>
</dbReference>
<evidence type="ECO:0000259" key="10">
    <source>
        <dbReference type="Pfam" id="PF01050"/>
    </source>
</evidence>
<evidence type="ECO:0000256" key="6">
    <source>
        <dbReference type="ARBA" id="ARBA00023134"/>
    </source>
</evidence>
<dbReference type="Gene3D" id="3.90.550.10">
    <property type="entry name" value="Spore Coat Polysaccharide Biosynthesis Protein SpsA, Chain A"/>
    <property type="match status" value="1"/>
</dbReference>
<comment type="catalytic activity">
    <reaction evidence="7">
        <text>alpha-D-mannose 1-phosphate + GTP + H(+) = GDP-alpha-D-mannose + diphosphate</text>
        <dbReference type="Rhea" id="RHEA:15229"/>
        <dbReference type="ChEBI" id="CHEBI:15378"/>
        <dbReference type="ChEBI" id="CHEBI:33019"/>
        <dbReference type="ChEBI" id="CHEBI:37565"/>
        <dbReference type="ChEBI" id="CHEBI:57527"/>
        <dbReference type="ChEBI" id="CHEBI:58409"/>
        <dbReference type="EC" id="2.7.7.13"/>
    </reaction>
</comment>
<dbReference type="GO" id="GO:0005525">
    <property type="term" value="F:GTP binding"/>
    <property type="evidence" value="ECO:0007669"/>
    <property type="project" value="UniProtKB-KW"/>
</dbReference>
<dbReference type="Proteomes" id="UP000002574">
    <property type="component" value="Chromosome"/>
</dbReference>
<dbReference type="InterPro" id="IPR051161">
    <property type="entry name" value="Mannose-6P_isomerase_type2"/>
</dbReference>
<dbReference type="PATRIC" id="fig|608538.5.peg.712"/>
<dbReference type="eggNOG" id="COG0662">
    <property type="taxonomic scope" value="Bacteria"/>
</dbReference>
<dbReference type="STRING" id="608538.HTH_0702"/>
<dbReference type="SUPFAM" id="SSF53448">
    <property type="entry name" value="Nucleotide-diphospho-sugar transferases"/>
    <property type="match status" value="1"/>
</dbReference>
<name>D3DH60_HYDTT</name>
<organism evidence="12 13">
    <name type="scientific">Hydrogenobacter thermophilus (strain DSM 6534 / IAM 12695 / TK-6)</name>
    <dbReference type="NCBI Taxonomy" id="608538"/>
    <lineage>
        <taxon>Bacteria</taxon>
        <taxon>Pseudomonadati</taxon>
        <taxon>Aquificota</taxon>
        <taxon>Aquificia</taxon>
        <taxon>Aquificales</taxon>
        <taxon>Aquificaceae</taxon>
        <taxon>Hydrogenobacter</taxon>
    </lineage>
</organism>
<dbReference type="AlphaFoldDB" id="D3DH60"/>
<dbReference type="Gene3D" id="2.60.120.10">
    <property type="entry name" value="Jelly Rolls"/>
    <property type="match status" value="1"/>
</dbReference>
<feature type="domain" description="Nucleotidyl transferase" evidence="9">
    <location>
        <begin position="2"/>
        <end position="275"/>
    </location>
</feature>
<dbReference type="CDD" id="cd02213">
    <property type="entry name" value="cupin_PMI_typeII_C"/>
    <property type="match status" value="1"/>
</dbReference>
<dbReference type="InterPro" id="IPR049577">
    <property type="entry name" value="GMPP_N"/>
</dbReference>
<keyword evidence="5" id="KW-0547">Nucleotide-binding</keyword>
<dbReference type="InterPro" id="IPR005835">
    <property type="entry name" value="NTP_transferase_dom"/>
</dbReference>
<evidence type="ECO:0000256" key="7">
    <source>
        <dbReference type="ARBA" id="ARBA00047343"/>
    </source>
</evidence>
<dbReference type="NCBIfam" id="TIGR01479">
    <property type="entry name" value="GMP_PMI"/>
    <property type="match status" value="1"/>
</dbReference>
<dbReference type="InterPro" id="IPR001538">
    <property type="entry name" value="Man6P_isomerase-2_C"/>
</dbReference>
<dbReference type="CDD" id="cd02509">
    <property type="entry name" value="GDP-M1P_Guanylyltransferase"/>
    <property type="match status" value="1"/>
</dbReference>
<evidence type="ECO:0000256" key="5">
    <source>
        <dbReference type="ARBA" id="ARBA00022741"/>
    </source>
</evidence>
<evidence type="ECO:0000313" key="13">
    <source>
        <dbReference type="Proteomes" id="UP000002574"/>
    </source>
</evidence>
<dbReference type="eggNOG" id="COG0836">
    <property type="taxonomic scope" value="Bacteria"/>
</dbReference>
<dbReference type="KEGG" id="hth:HTH_0702"/>
<feature type="domain" description="Mannose-6-phosphate isomerase type II C-terminal" evidence="10">
    <location>
        <begin position="344"/>
        <end position="454"/>
    </location>
</feature>
<dbReference type="OrthoDB" id="9806359at2"/>
<reference evidence="12 13" key="1">
    <citation type="journal article" date="2010" name="J. Bacteriol.">
        <title>Complete genome sequence of the thermophilic, obligately chemolithoautotrophic hydrogen-oxidizing bacterium Hydrogenobacter thermophilus TK-6.</title>
        <authorList>
            <person name="Arai H."/>
            <person name="Kanbe H."/>
            <person name="Ishii M."/>
            <person name="Igarashi Y."/>
        </authorList>
    </citation>
    <scope>NUCLEOTIDE SEQUENCE [LARGE SCALE GENOMIC DNA]</scope>
    <source>
        <strain evidence="13">DSM 6534 / IAM 12695 / TK-6 [Tokyo]</strain>
    </source>
</reference>
<dbReference type="GO" id="GO:0000271">
    <property type="term" value="P:polysaccharide biosynthetic process"/>
    <property type="evidence" value="ECO:0007669"/>
    <property type="project" value="InterPro"/>
</dbReference>
<dbReference type="GO" id="GO:0009298">
    <property type="term" value="P:GDP-mannose biosynthetic process"/>
    <property type="evidence" value="ECO:0007669"/>
    <property type="project" value="TreeGrafter"/>
</dbReference>
<dbReference type="Pfam" id="PF00483">
    <property type="entry name" value="NTP_transferase"/>
    <property type="match status" value="1"/>
</dbReference>
<dbReference type="Pfam" id="PF01050">
    <property type="entry name" value="MannoseP_isomer"/>
    <property type="match status" value="1"/>
</dbReference>
<evidence type="ECO:0000256" key="3">
    <source>
        <dbReference type="ARBA" id="ARBA00022679"/>
    </source>
</evidence>
<dbReference type="EMBL" id="AP011112">
    <property type="protein sequence ID" value="BAI69162.1"/>
    <property type="molecule type" value="Genomic_DNA"/>
</dbReference>
<proteinExistence type="inferred from homology"/>
<dbReference type="InterPro" id="IPR054566">
    <property type="entry name" value="ManC/GMP-like_b-helix"/>
</dbReference>
<gene>
    <name evidence="12" type="ordered locus">HTH_0702</name>
</gene>
<keyword evidence="3 12" id="KW-0808">Transferase</keyword>
<sequence length="456" mass="52436">MKALIMAGGSGTRLWPLSREKYPKQFLKIFEEKSLLRLTYERLLRLLDHRDIIIATSKEYEYHVRNDLYPYDGYSLILEPERKNTGPTVLLGLLFALEKLSSSEDEVFFVIPSDHYIQPEERYLDYLRFAQKVAKMGYVVAFGIKPSHPDTNFGYIKLGEKLLSEGEAVAYNMERFVEKPSYQLAQDFLRDGSYMWNSGNFAFTIKVGLEEIKINASHMWELSGESFGVMIENYSKLPEIAFDYMQMEKTKRGAVIPMDIVWSDVGSFEGLYRVLPSNHKGNVHVGDTLCLDSENTLAYSTDRLVALIGVRDVAVVEERDAVLVLSRDASHKVKDLVNHLISMGRREAKYHVELHERWGKRLLLDEGNAYKIYKLTIYPNREIGPHMHMHSTRTWMVLKGTLLFNSKGEESFVSVGDSRFVNKATPYLIRNSGFIPAELIEVRVGEYLEDDDVIPQ</sequence>
<accession>D3DH60</accession>
<comment type="similarity">
    <text evidence="1 8">Belongs to the mannose-6-phosphate isomerase type 2 family.</text>
</comment>
<dbReference type="InterPro" id="IPR006375">
    <property type="entry name" value="Man1P_GuaTrfase/Man6P_Isoase"/>
</dbReference>
<dbReference type="EC" id="2.7.7.13" evidence="2"/>
<dbReference type="Pfam" id="PF22640">
    <property type="entry name" value="ManC_GMP_beta-helix"/>
    <property type="match status" value="1"/>
</dbReference>
<protein>
    <recommendedName>
        <fullName evidence="2">mannose-1-phosphate guanylyltransferase</fullName>
        <ecNumber evidence="2">2.7.7.13</ecNumber>
    </recommendedName>
</protein>
<evidence type="ECO:0000313" key="12">
    <source>
        <dbReference type="EMBL" id="BAI69162.1"/>
    </source>
</evidence>
<evidence type="ECO:0000256" key="2">
    <source>
        <dbReference type="ARBA" id="ARBA00012387"/>
    </source>
</evidence>
<dbReference type="PANTHER" id="PTHR46390:SF1">
    <property type="entry name" value="MANNOSE-1-PHOSPHATE GUANYLYLTRANSFERASE"/>
    <property type="match status" value="1"/>
</dbReference>
<dbReference type="GO" id="GO:0004475">
    <property type="term" value="F:mannose-1-phosphate guanylyltransferase (GTP) activity"/>
    <property type="evidence" value="ECO:0007669"/>
    <property type="project" value="UniProtKB-EC"/>
</dbReference>